<gene>
    <name evidence="2" type="ORF">PO250_07165</name>
</gene>
<dbReference type="InterPro" id="IPR018913">
    <property type="entry name" value="BppU_N"/>
</dbReference>
<name>A0AAJ1HU94_LIMMU</name>
<organism evidence="2 3">
    <name type="scientific">Limosilactobacillus mucosae</name>
    <name type="common">Lactobacillus mucosae</name>
    <dbReference type="NCBI Taxonomy" id="97478"/>
    <lineage>
        <taxon>Bacteria</taxon>
        <taxon>Bacillati</taxon>
        <taxon>Bacillota</taxon>
        <taxon>Bacilli</taxon>
        <taxon>Lactobacillales</taxon>
        <taxon>Lactobacillaceae</taxon>
        <taxon>Limosilactobacillus</taxon>
    </lineage>
</organism>
<evidence type="ECO:0000313" key="3">
    <source>
        <dbReference type="Proteomes" id="UP001220670"/>
    </source>
</evidence>
<dbReference type="Gene3D" id="2.60.40.3350">
    <property type="match status" value="1"/>
</dbReference>
<dbReference type="EMBL" id="JAQONE010000023">
    <property type="protein sequence ID" value="MDC2830073.1"/>
    <property type="molecule type" value="Genomic_DNA"/>
</dbReference>
<sequence length="309" mass="34077">MARTNNRLILDLVKDATSESNSIVDLTPYFQGRVGDSNATFPMGLTWAGRVKSLTGYNVNFQGTDSQGLAFNITNGAKDSGPGDNFGIGRFTWTFPAQTFQNPGEWSKACFYVTKDSTNEIVSTLDVHLNVFQSDVSMDTLIGSYDNRAEKMLEEFVSYLADKKSDTEKAVAGFQNNFATAFAEYEQIKTLDQSIKDMAEKNQYIGVAQLSQDRLDDQTGAVPTPTSYANGGTYLIHHSYTTLAKAGITPGTTVSSSQCDDIVYLRTIVLNGGRVIQYATVTDSDSTWTLTRRNQNTTAWQAWHVVTQF</sequence>
<comment type="caution">
    <text evidence="2">The sequence shown here is derived from an EMBL/GenBank/DDBJ whole genome shotgun (WGS) entry which is preliminary data.</text>
</comment>
<dbReference type="AlphaFoldDB" id="A0AAJ1HU94"/>
<accession>A0AAJ1HU94</accession>
<protein>
    <submittedName>
        <fullName evidence="2">BppU family phage baseplate upper protein</fullName>
    </submittedName>
</protein>
<reference evidence="2" key="1">
    <citation type="submission" date="2023-01" db="EMBL/GenBank/DDBJ databases">
        <title>Genome analysis of 13 Lactobacillus isolated from gut of wild boar.</title>
        <authorList>
            <person name="Papp P."/>
            <person name="Libisch B."/>
            <person name="Nagy T."/>
            <person name="Olasz F."/>
        </authorList>
    </citation>
    <scope>NUCLEOTIDE SEQUENCE</scope>
    <source>
        <strain evidence="2">F146</strain>
    </source>
</reference>
<dbReference type="RefSeq" id="WP_272209173.1">
    <property type="nucleotide sequence ID" value="NZ_JAQOMW010000021.1"/>
</dbReference>
<feature type="domain" description="BppU N-terminal" evidence="1">
    <location>
        <begin position="30"/>
        <end position="156"/>
    </location>
</feature>
<dbReference type="Pfam" id="PF10651">
    <property type="entry name" value="BppU_N"/>
    <property type="match status" value="1"/>
</dbReference>
<evidence type="ECO:0000259" key="1">
    <source>
        <dbReference type="Pfam" id="PF10651"/>
    </source>
</evidence>
<evidence type="ECO:0000313" key="2">
    <source>
        <dbReference type="EMBL" id="MDC2830073.1"/>
    </source>
</evidence>
<proteinExistence type="predicted"/>
<dbReference type="Proteomes" id="UP001220670">
    <property type="component" value="Unassembled WGS sequence"/>
</dbReference>